<feature type="domain" description="Alpha/beta hydrolase fold-3" evidence="3">
    <location>
        <begin position="122"/>
        <end position="323"/>
    </location>
</feature>
<dbReference type="Gene3D" id="3.40.50.1820">
    <property type="entry name" value="alpha/beta hydrolase"/>
    <property type="match status" value="1"/>
</dbReference>
<dbReference type="EMBL" id="KV453842">
    <property type="protein sequence ID" value="ODV91427.1"/>
    <property type="molecule type" value="Genomic_DNA"/>
</dbReference>
<keyword evidence="1" id="KW-0378">Hydrolase</keyword>
<dbReference type="InterPro" id="IPR029058">
    <property type="entry name" value="AB_hydrolase_fold"/>
</dbReference>
<keyword evidence="2" id="KW-0812">Transmembrane</keyword>
<evidence type="ECO:0000256" key="1">
    <source>
        <dbReference type="ARBA" id="ARBA00022801"/>
    </source>
</evidence>
<gene>
    <name evidence="4" type="ORF">CANCADRAFT_123657</name>
</gene>
<keyword evidence="5" id="KW-1185">Reference proteome</keyword>
<dbReference type="Pfam" id="PF07859">
    <property type="entry name" value="Abhydrolase_3"/>
    <property type="match status" value="1"/>
</dbReference>
<keyword evidence="2" id="KW-1133">Transmembrane helix</keyword>
<dbReference type="PANTHER" id="PTHR48081:SF31">
    <property type="entry name" value="STERYL ACETYL HYDROLASE MUG81-RELATED"/>
    <property type="match status" value="1"/>
</dbReference>
<evidence type="ECO:0000259" key="3">
    <source>
        <dbReference type="Pfam" id="PF07859"/>
    </source>
</evidence>
<dbReference type="OrthoDB" id="2152029at2759"/>
<dbReference type="InterPro" id="IPR050300">
    <property type="entry name" value="GDXG_lipolytic_enzyme"/>
</dbReference>
<evidence type="ECO:0000256" key="2">
    <source>
        <dbReference type="SAM" id="Phobius"/>
    </source>
</evidence>
<proteinExistence type="predicted"/>
<reference evidence="5" key="1">
    <citation type="submission" date="2016-02" db="EMBL/GenBank/DDBJ databases">
        <title>Comparative genomics of biotechnologically important yeasts.</title>
        <authorList>
            <consortium name="DOE Joint Genome Institute"/>
            <person name="Riley R."/>
            <person name="Haridas S."/>
            <person name="Wolfe K.H."/>
            <person name="Lopes M.R."/>
            <person name="Hittinger C.T."/>
            <person name="Goker M."/>
            <person name="Salamov A."/>
            <person name="Wisecaver J."/>
            <person name="Long T.M."/>
            <person name="Aerts A.L."/>
            <person name="Barry K."/>
            <person name="Choi C."/>
            <person name="Clum A."/>
            <person name="Coughlan A.Y."/>
            <person name="Deshpande S."/>
            <person name="Douglass A.P."/>
            <person name="Hanson S.J."/>
            <person name="Klenk H.-P."/>
            <person name="Labutti K."/>
            <person name="Lapidus A."/>
            <person name="Lindquist E."/>
            <person name="Lipzen A."/>
            <person name="Meier-Kolthoff J.P."/>
            <person name="Ohm R.A."/>
            <person name="Otillar R.P."/>
            <person name="Pangilinan J."/>
            <person name="Peng Y."/>
            <person name="Rokas A."/>
            <person name="Rosa C.A."/>
            <person name="Scheuner C."/>
            <person name="Sibirny A.A."/>
            <person name="Slot J.C."/>
            <person name="Stielow J.B."/>
            <person name="Sun H."/>
            <person name="Kurtzman C.P."/>
            <person name="Blackwell M."/>
            <person name="Jeffries T.W."/>
            <person name="Grigoriev I.V."/>
        </authorList>
    </citation>
    <scope>NUCLEOTIDE SEQUENCE [LARGE SCALE GENOMIC DNA]</scope>
    <source>
        <strain evidence="5">NRRL Y-17796</strain>
    </source>
</reference>
<dbReference type="GO" id="GO:0016787">
    <property type="term" value="F:hydrolase activity"/>
    <property type="evidence" value="ECO:0007669"/>
    <property type="project" value="UniProtKB-KW"/>
</dbReference>
<dbReference type="InterPro" id="IPR013094">
    <property type="entry name" value="AB_hydrolase_3"/>
</dbReference>
<evidence type="ECO:0000313" key="4">
    <source>
        <dbReference type="EMBL" id="ODV91427.1"/>
    </source>
</evidence>
<dbReference type="Proteomes" id="UP000095023">
    <property type="component" value="Unassembled WGS sequence"/>
</dbReference>
<feature type="transmembrane region" description="Helical" evidence="2">
    <location>
        <begin position="20"/>
        <end position="40"/>
    </location>
</feature>
<protein>
    <recommendedName>
        <fullName evidence="3">Alpha/beta hydrolase fold-3 domain-containing protein</fullName>
    </recommendedName>
</protein>
<organism evidence="4 5">
    <name type="scientific">Tortispora caseinolytica NRRL Y-17796</name>
    <dbReference type="NCBI Taxonomy" id="767744"/>
    <lineage>
        <taxon>Eukaryota</taxon>
        <taxon>Fungi</taxon>
        <taxon>Dikarya</taxon>
        <taxon>Ascomycota</taxon>
        <taxon>Saccharomycotina</taxon>
        <taxon>Trigonopsidomycetes</taxon>
        <taxon>Trigonopsidales</taxon>
        <taxon>Trigonopsidaceae</taxon>
        <taxon>Tortispora</taxon>
    </lineage>
</organism>
<dbReference type="SUPFAM" id="SSF53474">
    <property type="entry name" value="alpha/beta-Hydrolases"/>
    <property type="match status" value="1"/>
</dbReference>
<evidence type="ECO:0000313" key="5">
    <source>
        <dbReference type="Proteomes" id="UP000095023"/>
    </source>
</evidence>
<dbReference type="AlphaFoldDB" id="A0A1E4TI90"/>
<name>A0A1E4TI90_9ASCO</name>
<accession>A0A1E4TI90</accession>
<dbReference type="PANTHER" id="PTHR48081">
    <property type="entry name" value="AB HYDROLASE SUPERFAMILY PROTEIN C4A8.06C"/>
    <property type="match status" value="1"/>
</dbReference>
<sequence>MNGEYQENVDDLSLYDTIHMGFALSAIMVHGIGWIVSGTIQSKQPFFQYVYRKLSRYSVESMNIKQIRKLTGAKRPMPNAMIHLGSSSVFYSKVRRYGERIGSTRGYWVHEVEGRQPNDPVIVYFHGGGFYAPALAAHFDILLALAANLNVSIVFVDYSLVPHACYPQPIRDSAEIYAELEKMGCSNIILVGDSAGGNLCMALMNGIHYGFPESFRAPSLHVRPKAFLCVSPWLNLHATKTGSYVENNSKDLFSIEILNHWGSLYCSQPPDKETTWVSPATGSTDYWKPALPPGLIIYGPLEIMADEIKEFANRLEIPLFEEKGAPHDYILIDFQLRSTENKKLEQPAFKKMMQYLQSVL</sequence>
<keyword evidence="2" id="KW-0472">Membrane</keyword>